<evidence type="ECO:0000256" key="2">
    <source>
        <dbReference type="ARBA" id="ARBA00022692"/>
    </source>
</evidence>
<keyword evidence="2" id="KW-0812">Transmembrane</keyword>
<dbReference type="STRING" id="333673.A0A3M0J4T0"/>
<comment type="subcellular location">
    <subcellularLocation>
        <location evidence="1">Membrane</location>
    </subcellularLocation>
</comment>
<proteinExistence type="predicted"/>
<feature type="domain" description="G-protein coupled receptors family 1 profile" evidence="6">
    <location>
        <begin position="11"/>
        <end position="90"/>
    </location>
</feature>
<dbReference type="Gene3D" id="1.20.1070.10">
    <property type="entry name" value="Rhodopsin 7-helix transmembrane proteins"/>
    <property type="match status" value="1"/>
</dbReference>
<evidence type="ECO:0000256" key="4">
    <source>
        <dbReference type="ARBA" id="ARBA00023136"/>
    </source>
</evidence>
<evidence type="ECO:0000313" key="8">
    <source>
        <dbReference type="Proteomes" id="UP000269221"/>
    </source>
</evidence>
<feature type="region of interest" description="Disordered" evidence="5">
    <location>
        <begin position="67"/>
        <end position="90"/>
    </location>
</feature>
<evidence type="ECO:0000256" key="5">
    <source>
        <dbReference type="SAM" id="MobiDB-lite"/>
    </source>
</evidence>
<evidence type="ECO:0000256" key="3">
    <source>
        <dbReference type="ARBA" id="ARBA00022989"/>
    </source>
</evidence>
<evidence type="ECO:0000256" key="1">
    <source>
        <dbReference type="ARBA" id="ARBA00004370"/>
    </source>
</evidence>
<keyword evidence="3" id="KW-1133">Transmembrane helix</keyword>
<dbReference type="OrthoDB" id="2101615at2759"/>
<keyword evidence="4" id="KW-0472">Membrane</keyword>
<dbReference type="AlphaFoldDB" id="A0A3M0J4T0"/>
<evidence type="ECO:0000313" key="7">
    <source>
        <dbReference type="EMBL" id="RMB95924.1"/>
    </source>
</evidence>
<name>A0A3M0J4T0_HIRRU</name>
<dbReference type="EMBL" id="QRBI01000184">
    <property type="protein sequence ID" value="RMB95924.1"/>
    <property type="molecule type" value="Genomic_DNA"/>
</dbReference>
<comment type="caution">
    <text evidence="7">The sequence shown here is derived from an EMBL/GenBank/DDBJ whole genome shotgun (WGS) entry which is preliminary data.</text>
</comment>
<keyword evidence="8" id="KW-1185">Reference proteome</keyword>
<reference evidence="7 8" key="1">
    <citation type="submission" date="2018-07" db="EMBL/GenBank/DDBJ databases">
        <title>A high quality draft genome assembly of the barn swallow (H. rustica rustica).</title>
        <authorList>
            <person name="Formenti G."/>
            <person name="Chiara M."/>
            <person name="Poveda L."/>
            <person name="Francoijs K.-J."/>
            <person name="Bonisoli-Alquati A."/>
            <person name="Canova L."/>
            <person name="Gianfranceschi L."/>
            <person name="Horner D.S."/>
            <person name="Saino N."/>
        </authorList>
    </citation>
    <scope>NUCLEOTIDE SEQUENCE [LARGE SCALE GENOMIC DNA]</scope>
    <source>
        <strain evidence="7">Chelidonia</strain>
        <tissue evidence="7">Blood</tissue>
    </source>
</reference>
<gene>
    <name evidence="7" type="ORF">DUI87_28038</name>
</gene>
<dbReference type="GO" id="GO:0016020">
    <property type="term" value="C:membrane"/>
    <property type="evidence" value="ECO:0007669"/>
    <property type="project" value="UniProtKB-SubCell"/>
</dbReference>
<dbReference type="SUPFAM" id="SSF81321">
    <property type="entry name" value="Family A G protein-coupled receptor-like"/>
    <property type="match status" value="1"/>
</dbReference>
<organism evidence="7 8">
    <name type="scientific">Hirundo rustica rustica</name>
    <dbReference type="NCBI Taxonomy" id="333673"/>
    <lineage>
        <taxon>Eukaryota</taxon>
        <taxon>Metazoa</taxon>
        <taxon>Chordata</taxon>
        <taxon>Craniata</taxon>
        <taxon>Vertebrata</taxon>
        <taxon>Euteleostomi</taxon>
        <taxon>Archelosauria</taxon>
        <taxon>Archosauria</taxon>
        <taxon>Dinosauria</taxon>
        <taxon>Saurischia</taxon>
        <taxon>Theropoda</taxon>
        <taxon>Coelurosauria</taxon>
        <taxon>Aves</taxon>
        <taxon>Neognathae</taxon>
        <taxon>Neoaves</taxon>
        <taxon>Telluraves</taxon>
        <taxon>Australaves</taxon>
        <taxon>Passeriformes</taxon>
        <taxon>Sylvioidea</taxon>
        <taxon>Hirundinidae</taxon>
        <taxon>Hirundo</taxon>
    </lineage>
</organism>
<sequence>MCLRGIMSLSGNSLLLLVAHHKRPLLKPAEFFIVNLAVSDLSMTVTLFPLASSSLFAHRRICSSTGSTESAKRRRFPQPEQHASLVCFPS</sequence>
<evidence type="ECO:0000259" key="6">
    <source>
        <dbReference type="PROSITE" id="PS50262"/>
    </source>
</evidence>
<dbReference type="Proteomes" id="UP000269221">
    <property type="component" value="Unassembled WGS sequence"/>
</dbReference>
<protein>
    <recommendedName>
        <fullName evidence="6">G-protein coupled receptors family 1 profile domain-containing protein</fullName>
    </recommendedName>
</protein>
<dbReference type="PROSITE" id="PS50262">
    <property type="entry name" value="G_PROTEIN_RECEP_F1_2"/>
    <property type="match status" value="1"/>
</dbReference>
<accession>A0A3M0J4T0</accession>
<dbReference type="InterPro" id="IPR017452">
    <property type="entry name" value="GPCR_Rhodpsn_7TM"/>
</dbReference>